<feature type="region of interest" description="Disordered" evidence="6">
    <location>
        <begin position="163"/>
        <end position="185"/>
    </location>
</feature>
<evidence type="ECO:0000259" key="7">
    <source>
        <dbReference type="SMART" id="SM00415"/>
    </source>
</evidence>
<comment type="subcellular location">
    <subcellularLocation>
        <location evidence="1">Nucleus</location>
    </subcellularLocation>
</comment>
<dbReference type="EMBL" id="BJWK01000001">
    <property type="protein sequence ID" value="GEM06026.1"/>
    <property type="molecule type" value="Genomic_DNA"/>
</dbReference>
<dbReference type="PANTHER" id="PTHR10015">
    <property type="entry name" value="HEAT SHOCK TRANSCRIPTION FACTOR"/>
    <property type="match status" value="1"/>
</dbReference>
<keyword evidence="3" id="KW-0238">DNA-binding</keyword>
<dbReference type="GO" id="GO:0003700">
    <property type="term" value="F:DNA-binding transcription factor activity"/>
    <property type="evidence" value="ECO:0007669"/>
    <property type="project" value="InterPro"/>
</dbReference>
<evidence type="ECO:0000256" key="5">
    <source>
        <dbReference type="RuleBase" id="RU004020"/>
    </source>
</evidence>
<gene>
    <name evidence="8" type="ORF">Rt10032_c01g0043</name>
</gene>
<dbReference type="GO" id="GO:0043565">
    <property type="term" value="F:sequence-specific DNA binding"/>
    <property type="evidence" value="ECO:0007669"/>
    <property type="project" value="InterPro"/>
</dbReference>
<evidence type="ECO:0000256" key="1">
    <source>
        <dbReference type="ARBA" id="ARBA00004123"/>
    </source>
</evidence>
<evidence type="ECO:0000256" key="3">
    <source>
        <dbReference type="ARBA" id="ARBA00023125"/>
    </source>
</evidence>
<dbReference type="InterPro" id="IPR036390">
    <property type="entry name" value="WH_DNA-bd_sf"/>
</dbReference>
<comment type="similarity">
    <text evidence="2 5">Belongs to the HSF family.</text>
</comment>
<feature type="compositionally biased region" description="Polar residues" evidence="6">
    <location>
        <begin position="398"/>
        <end position="412"/>
    </location>
</feature>
<accession>A0A511K7N4</accession>
<protein>
    <submittedName>
        <fullName evidence="8">Heat shock transcription factor</fullName>
    </submittedName>
</protein>
<feature type="domain" description="HSF-type DNA-binding" evidence="7">
    <location>
        <begin position="271"/>
        <end position="387"/>
    </location>
</feature>
<dbReference type="SMART" id="SM00415">
    <property type="entry name" value="HSF"/>
    <property type="match status" value="1"/>
</dbReference>
<feature type="compositionally biased region" description="Polar residues" evidence="6">
    <location>
        <begin position="166"/>
        <end position="176"/>
    </location>
</feature>
<dbReference type="OrthoDB" id="60033at2759"/>
<dbReference type="InterPro" id="IPR000232">
    <property type="entry name" value="HSF_DNA-bd"/>
</dbReference>
<dbReference type="InterPro" id="IPR036388">
    <property type="entry name" value="WH-like_DNA-bd_sf"/>
</dbReference>
<comment type="caution">
    <text evidence="8">The sequence shown here is derived from an EMBL/GenBank/DDBJ whole genome shotgun (WGS) entry which is preliminary data.</text>
</comment>
<keyword evidence="4" id="KW-0539">Nucleus</keyword>
<evidence type="ECO:0000313" key="8">
    <source>
        <dbReference type="EMBL" id="GEM06026.1"/>
    </source>
</evidence>
<feature type="region of interest" description="Disordered" evidence="6">
    <location>
        <begin position="214"/>
        <end position="267"/>
    </location>
</feature>
<dbReference type="SUPFAM" id="SSF46785">
    <property type="entry name" value="Winged helix' DNA-binding domain"/>
    <property type="match status" value="1"/>
</dbReference>
<evidence type="ECO:0000256" key="4">
    <source>
        <dbReference type="ARBA" id="ARBA00023242"/>
    </source>
</evidence>
<feature type="region of interest" description="Disordered" evidence="6">
    <location>
        <begin position="376"/>
        <end position="426"/>
    </location>
</feature>
<proteinExistence type="inferred from homology"/>
<dbReference type="Gene3D" id="1.10.10.10">
    <property type="entry name" value="Winged helix-like DNA-binding domain superfamily/Winged helix DNA-binding domain"/>
    <property type="match status" value="1"/>
</dbReference>
<organism evidence="8 9">
    <name type="scientific">Rhodotorula toruloides</name>
    <name type="common">Yeast</name>
    <name type="synonym">Rhodosporidium toruloides</name>
    <dbReference type="NCBI Taxonomy" id="5286"/>
    <lineage>
        <taxon>Eukaryota</taxon>
        <taxon>Fungi</taxon>
        <taxon>Dikarya</taxon>
        <taxon>Basidiomycota</taxon>
        <taxon>Pucciniomycotina</taxon>
        <taxon>Microbotryomycetes</taxon>
        <taxon>Sporidiobolales</taxon>
        <taxon>Sporidiobolaceae</taxon>
        <taxon>Rhodotorula</taxon>
    </lineage>
</organism>
<dbReference type="Pfam" id="PF00447">
    <property type="entry name" value="HSF_DNA-bind"/>
    <property type="match status" value="1"/>
</dbReference>
<dbReference type="Proteomes" id="UP000321518">
    <property type="component" value="Unassembled WGS sequence"/>
</dbReference>
<sequence>MYDQRATYDVADRPVAGPSSLLRTAPPARTITKYSSLLPTEAFAAPRAQSYYVPAQDVSYEAAPSCDCPNCCSGSAPRAYDQVQQQHLGYAAFYPASPSTSTPFSGPAYQTQLAPPFVEQPYYRPAPRNVEQYAYTYQSPQLPSPPIEDQLPHLGELPTYQPAWQPVQSRPGSSSIPTPPEGLKQYEQPHGQWAVAYSPATSQSPFLQTPVSVKSMDRRRSSGASSALAPGVTRRTSELSMNGLDSPFGSEYSFNGGEENVPSRYDRTVDSPTPFVTKLNHLLNTPEFAAVVRWSSDGQSILFAYDDPRFADALRKVFRHDKHMSFVRQLNIYDFKRLTPLDLHSAVQTSPHPDAPTNSSEYAAFTHPNFFRETNGVGPDLSSIKPKNSKKVLRQALASGSSTPTKTHNLRSSGRVGGGIGDRKFE</sequence>
<keyword evidence="8" id="KW-0346">Stress response</keyword>
<dbReference type="PRINTS" id="PR00056">
    <property type="entry name" value="HSFDOMAIN"/>
</dbReference>
<evidence type="ECO:0000313" key="9">
    <source>
        <dbReference type="Proteomes" id="UP000321518"/>
    </source>
</evidence>
<name>A0A511K7N4_RHOTO</name>
<dbReference type="AlphaFoldDB" id="A0A511K7N4"/>
<dbReference type="PANTHER" id="PTHR10015:SF427">
    <property type="entry name" value="HEAT SHOCK FACTOR PROTEIN"/>
    <property type="match status" value="1"/>
</dbReference>
<reference evidence="8 9" key="1">
    <citation type="submission" date="2019-07" db="EMBL/GenBank/DDBJ databases">
        <title>Rhodotorula toruloides NBRC10032 genome sequencing.</title>
        <authorList>
            <person name="Shida Y."/>
            <person name="Takaku H."/>
            <person name="Ogasawara W."/>
            <person name="Mori K."/>
        </authorList>
    </citation>
    <scope>NUCLEOTIDE SEQUENCE [LARGE SCALE GENOMIC DNA]</scope>
    <source>
        <strain evidence="8 9">NBRC10032</strain>
    </source>
</reference>
<evidence type="ECO:0000256" key="6">
    <source>
        <dbReference type="SAM" id="MobiDB-lite"/>
    </source>
</evidence>
<dbReference type="GO" id="GO:0005634">
    <property type="term" value="C:nucleus"/>
    <property type="evidence" value="ECO:0007669"/>
    <property type="project" value="UniProtKB-SubCell"/>
</dbReference>
<evidence type="ECO:0000256" key="2">
    <source>
        <dbReference type="ARBA" id="ARBA00006403"/>
    </source>
</evidence>